<dbReference type="InterPro" id="IPR050188">
    <property type="entry name" value="RluA_PseudoU_synthase"/>
</dbReference>
<dbReference type="PROSITE" id="PS01129">
    <property type="entry name" value="PSI_RLU"/>
    <property type="match status" value="1"/>
</dbReference>
<dbReference type="InterPro" id="IPR020103">
    <property type="entry name" value="PsdUridine_synth_cat_dom_sf"/>
</dbReference>
<sequence length="260" mass="29609">MRCQPPALFRVKAVCARDLNKMEKLFDVVHEDAELLVINKPAGLVCHPTKGDEYSSLISRVRLHLGPESHPHLVNRLDRETSGIVIVAKDDTTARGLRRIWEGREVQKEYLAIVHGHVREEQGTIQAALGKDTSSIIAIKDTVVEGGAASQTDFTVKKRFSREEGDFTLLRVLPHTGRKHQIRIHLAHIDHPIVGDKMYGGDEDLYMALVQDRLTEEQWKKLILPHHALHARAVRYEWRGLKIEFCSAAEKWFTAFYGED</sequence>
<evidence type="ECO:0000313" key="4">
    <source>
        <dbReference type="Proteomes" id="UP000003688"/>
    </source>
</evidence>
<comment type="caution">
    <text evidence="3">The sequence shown here is derived from an EMBL/GenBank/DDBJ whole genome shotgun (WGS) entry which is preliminary data.</text>
</comment>
<dbReference type="Proteomes" id="UP000003688">
    <property type="component" value="Unassembled WGS sequence"/>
</dbReference>
<accession>B9XBT8</accession>
<gene>
    <name evidence="3" type="ORF">Cflav_PD5041</name>
</gene>
<dbReference type="STRING" id="320771.Cflav_PD5041"/>
<evidence type="ECO:0000256" key="1">
    <source>
        <dbReference type="ARBA" id="ARBA00010876"/>
    </source>
</evidence>
<feature type="domain" description="Pseudouridine synthase RsuA/RluA-like" evidence="2">
    <location>
        <begin position="35"/>
        <end position="188"/>
    </location>
</feature>
<dbReference type="CDD" id="cd02869">
    <property type="entry name" value="PseudoU_synth_RluA_like"/>
    <property type="match status" value="1"/>
</dbReference>
<dbReference type="GO" id="GO:0140098">
    <property type="term" value="F:catalytic activity, acting on RNA"/>
    <property type="evidence" value="ECO:0007669"/>
    <property type="project" value="UniProtKB-ARBA"/>
</dbReference>
<dbReference type="InterPro" id="IPR006224">
    <property type="entry name" value="PsdUridine_synth_RluA-like_CS"/>
</dbReference>
<dbReference type="GO" id="GO:0009982">
    <property type="term" value="F:pseudouridine synthase activity"/>
    <property type="evidence" value="ECO:0007669"/>
    <property type="project" value="InterPro"/>
</dbReference>
<proteinExistence type="inferred from homology"/>
<dbReference type="GO" id="GO:0003723">
    <property type="term" value="F:RNA binding"/>
    <property type="evidence" value="ECO:0007669"/>
    <property type="project" value="InterPro"/>
</dbReference>
<organism evidence="3 4">
    <name type="scientific">Pedosphaera parvula (strain Ellin514)</name>
    <dbReference type="NCBI Taxonomy" id="320771"/>
    <lineage>
        <taxon>Bacteria</taxon>
        <taxon>Pseudomonadati</taxon>
        <taxon>Verrucomicrobiota</taxon>
        <taxon>Pedosphaerae</taxon>
        <taxon>Pedosphaerales</taxon>
        <taxon>Pedosphaeraceae</taxon>
        <taxon>Pedosphaera</taxon>
    </lineage>
</organism>
<comment type="similarity">
    <text evidence="1">Belongs to the pseudouridine synthase RluA family.</text>
</comment>
<dbReference type="PANTHER" id="PTHR21600:SF87">
    <property type="entry name" value="RNA PSEUDOURIDYLATE SYNTHASE DOMAIN-CONTAINING PROTEIN 1"/>
    <property type="match status" value="1"/>
</dbReference>
<dbReference type="GO" id="GO:0000455">
    <property type="term" value="P:enzyme-directed rRNA pseudouridine synthesis"/>
    <property type="evidence" value="ECO:0007669"/>
    <property type="project" value="TreeGrafter"/>
</dbReference>
<evidence type="ECO:0000313" key="3">
    <source>
        <dbReference type="EMBL" id="EEF62406.1"/>
    </source>
</evidence>
<name>B9XBT8_PEDPL</name>
<evidence type="ECO:0000259" key="2">
    <source>
        <dbReference type="Pfam" id="PF00849"/>
    </source>
</evidence>
<dbReference type="AlphaFoldDB" id="B9XBT8"/>
<protein>
    <submittedName>
        <fullName evidence="3">Pseudouridine synthase</fullName>
    </submittedName>
</protein>
<dbReference type="Pfam" id="PF00849">
    <property type="entry name" value="PseudoU_synth_2"/>
    <property type="match status" value="1"/>
</dbReference>
<dbReference type="PANTHER" id="PTHR21600">
    <property type="entry name" value="MITOCHONDRIAL RNA PSEUDOURIDINE SYNTHASE"/>
    <property type="match status" value="1"/>
</dbReference>
<dbReference type="EMBL" id="ABOX02000004">
    <property type="protein sequence ID" value="EEF62406.1"/>
    <property type="molecule type" value="Genomic_DNA"/>
</dbReference>
<reference evidence="3 4" key="1">
    <citation type="journal article" date="2011" name="J. Bacteriol.">
        <title>Genome sequence of 'Pedosphaera parvula' Ellin514, an aerobic Verrucomicrobial isolate from pasture soil.</title>
        <authorList>
            <person name="Kant R."/>
            <person name="van Passel M.W."/>
            <person name="Sangwan P."/>
            <person name="Palva A."/>
            <person name="Lucas S."/>
            <person name="Copeland A."/>
            <person name="Lapidus A."/>
            <person name="Glavina Del Rio T."/>
            <person name="Dalin E."/>
            <person name="Tice H."/>
            <person name="Bruce D."/>
            <person name="Goodwin L."/>
            <person name="Pitluck S."/>
            <person name="Chertkov O."/>
            <person name="Larimer F.W."/>
            <person name="Land M.L."/>
            <person name="Hauser L."/>
            <person name="Brettin T.S."/>
            <person name="Detter J.C."/>
            <person name="Han S."/>
            <person name="de Vos W.M."/>
            <person name="Janssen P.H."/>
            <person name="Smidt H."/>
        </authorList>
    </citation>
    <scope>NUCLEOTIDE SEQUENCE [LARGE SCALE GENOMIC DNA]</scope>
    <source>
        <strain evidence="3 4">Ellin514</strain>
    </source>
</reference>
<keyword evidence="4" id="KW-1185">Reference proteome</keyword>
<dbReference type="SUPFAM" id="SSF55120">
    <property type="entry name" value="Pseudouridine synthase"/>
    <property type="match status" value="1"/>
</dbReference>
<dbReference type="Gene3D" id="3.30.2350.10">
    <property type="entry name" value="Pseudouridine synthase"/>
    <property type="match status" value="1"/>
</dbReference>
<dbReference type="InterPro" id="IPR006145">
    <property type="entry name" value="PsdUridine_synth_RsuA/RluA"/>
</dbReference>